<sequence length="305" mass="33595">MIPATNKAFVVNNLVSGTGYDLCVLAMWDDTATTLTATNIVGCAQFFTKEDYPQCQSMHSHFLGGTMILIIGGIIVATLLVFIVILMVRYKVCNNSQGKMSSVSNVYSQTNGAQPVQNGVLPQVNPKVVVRNELMEFNSGSVRSSISSSSSSMNSRDCDNYSLQSEQGTLSSKWRPPSRSKHNIDRLMGAFASLELKCQKKEETTDSRTSTAARHSDKEPLLGQPESRFRSLLMLPLEGKTKRSHSFDMGDFATSQCCTYPKKITNIWTKRSLSVNGMLLQYDDNDLTGAKGTYGSSEWVMESTV</sequence>
<protein>
    <recommendedName>
        <fullName evidence="6">Fibronectin type-III domain-containing protein</fullName>
    </recommendedName>
</protein>
<dbReference type="PANTHER" id="PTHR45842">
    <property type="entry name" value="SYNAPTIC ADHESION-LIKE MOLECULE SALM"/>
    <property type="match status" value="1"/>
</dbReference>
<name>A0A226NE22_CALSU</name>
<proteinExistence type="predicted"/>
<gene>
    <name evidence="4" type="ORF">ASZ78_008853</name>
</gene>
<dbReference type="Proteomes" id="UP000198323">
    <property type="component" value="Unassembled WGS sequence"/>
</dbReference>
<feature type="transmembrane region" description="Helical" evidence="3">
    <location>
        <begin position="67"/>
        <end position="90"/>
    </location>
</feature>
<accession>A0A226NE22</accession>
<keyword evidence="3" id="KW-1133">Transmembrane helix</keyword>
<evidence type="ECO:0000313" key="5">
    <source>
        <dbReference type="Proteomes" id="UP000198323"/>
    </source>
</evidence>
<dbReference type="STRING" id="9009.A0A226NE22"/>
<evidence type="ECO:0000256" key="2">
    <source>
        <dbReference type="SAM" id="MobiDB-lite"/>
    </source>
</evidence>
<reference evidence="4 5" key="1">
    <citation type="submission" date="2016-07" db="EMBL/GenBank/DDBJ databases">
        <title>Disparate Historic Effective Population Sizes Predicted by Modern Levels of Genome Diversity for the Scaled Quail (Callipepla squamata) and the Northern Bobwhite (Colinus virginianus): Inferences from First and Second Generation Draft Genome Assemblies for Sympatric New World Quail.</title>
        <authorList>
            <person name="Oldeschulte D.L."/>
            <person name="Halley Y.A."/>
            <person name="Bhattarai E.K."/>
            <person name="Brashear W.A."/>
            <person name="Hill J."/>
            <person name="Metz R.P."/>
            <person name="Johnson C.D."/>
            <person name="Rollins D."/>
            <person name="Peterson M.J."/>
            <person name="Bickhart D.M."/>
            <person name="Decker J.E."/>
            <person name="Seabury C.M."/>
        </authorList>
    </citation>
    <scope>NUCLEOTIDE SEQUENCE [LARGE SCALE GENOMIC DNA]</scope>
    <source>
        <strain evidence="4 5">Texas</strain>
        <tissue evidence="4">Leg muscle</tissue>
    </source>
</reference>
<feature type="compositionally biased region" description="Low complexity" evidence="2">
    <location>
        <begin position="142"/>
        <end position="155"/>
    </location>
</feature>
<organism evidence="4 5">
    <name type="scientific">Callipepla squamata</name>
    <name type="common">Scaled quail</name>
    <dbReference type="NCBI Taxonomy" id="9009"/>
    <lineage>
        <taxon>Eukaryota</taxon>
        <taxon>Metazoa</taxon>
        <taxon>Chordata</taxon>
        <taxon>Craniata</taxon>
        <taxon>Vertebrata</taxon>
        <taxon>Euteleostomi</taxon>
        <taxon>Archelosauria</taxon>
        <taxon>Archosauria</taxon>
        <taxon>Dinosauria</taxon>
        <taxon>Saurischia</taxon>
        <taxon>Theropoda</taxon>
        <taxon>Coelurosauria</taxon>
        <taxon>Aves</taxon>
        <taxon>Neognathae</taxon>
        <taxon>Galloanserae</taxon>
        <taxon>Galliformes</taxon>
        <taxon>Odontophoridae</taxon>
        <taxon>Callipepla</taxon>
    </lineage>
</organism>
<keyword evidence="5" id="KW-1185">Reference proteome</keyword>
<evidence type="ECO:0000256" key="1">
    <source>
        <dbReference type="ARBA" id="ARBA00022729"/>
    </source>
</evidence>
<dbReference type="EMBL" id="MCFN01000081">
    <property type="protein sequence ID" value="OXB65786.1"/>
    <property type="molecule type" value="Genomic_DNA"/>
</dbReference>
<evidence type="ECO:0008006" key="6">
    <source>
        <dbReference type="Google" id="ProtNLM"/>
    </source>
</evidence>
<dbReference type="OrthoDB" id="1394818at2759"/>
<dbReference type="PANTHER" id="PTHR45842:SF6">
    <property type="entry name" value="LEUCINE-RICH REPEAT AND FIBRONECTIN TYPE-III DOMAIN-CONTAINING PROTEIN 2"/>
    <property type="match status" value="1"/>
</dbReference>
<feature type="region of interest" description="Disordered" evidence="2">
    <location>
        <begin position="142"/>
        <end position="162"/>
    </location>
</feature>
<feature type="region of interest" description="Disordered" evidence="2">
    <location>
        <begin position="200"/>
        <end position="222"/>
    </location>
</feature>
<dbReference type="GO" id="GO:0098839">
    <property type="term" value="C:postsynaptic density membrane"/>
    <property type="evidence" value="ECO:0007669"/>
    <property type="project" value="TreeGrafter"/>
</dbReference>
<dbReference type="AlphaFoldDB" id="A0A226NE22"/>
<evidence type="ECO:0000313" key="4">
    <source>
        <dbReference type="EMBL" id="OXB65786.1"/>
    </source>
</evidence>
<dbReference type="InterPro" id="IPR050467">
    <property type="entry name" value="LRFN"/>
</dbReference>
<keyword evidence="3" id="KW-0812">Transmembrane</keyword>
<keyword evidence="3" id="KW-0472">Membrane</keyword>
<keyword evidence="1" id="KW-0732">Signal</keyword>
<dbReference type="GO" id="GO:0009986">
    <property type="term" value="C:cell surface"/>
    <property type="evidence" value="ECO:0007669"/>
    <property type="project" value="TreeGrafter"/>
</dbReference>
<comment type="caution">
    <text evidence="4">The sequence shown here is derived from an EMBL/GenBank/DDBJ whole genome shotgun (WGS) entry which is preliminary data.</text>
</comment>
<evidence type="ECO:0000256" key="3">
    <source>
        <dbReference type="SAM" id="Phobius"/>
    </source>
</evidence>